<evidence type="ECO:0000256" key="1">
    <source>
        <dbReference type="SAM" id="MobiDB-lite"/>
    </source>
</evidence>
<gene>
    <name evidence="2" type="ORF">FGO68_gene8781</name>
</gene>
<sequence length="117" mass="12844">MPMTSQDRDLCSLASYSPRKKKVQASLNPSTIFYLGDKEHGKKHPRVHEPSILPEANLHPRLPHRSSPQACGNRIAATRYLHTRARQSYSSEEPGRLGVHKGADTRESECGGSGGLG</sequence>
<feature type="region of interest" description="Disordered" evidence="1">
    <location>
        <begin position="82"/>
        <end position="117"/>
    </location>
</feature>
<accession>A0A8J8NDM1</accession>
<comment type="caution">
    <text evidence="2">The sequence shown here is derived from an EMBL/GenBank/DDBJ whole genome shotgun (WGS) entry which is preliminary data.</text>
</comment>
<dbReference type="AlphaFoldDB" id="A0A8J8NDM1"/>
<dbReference type="EMBL" id="RRYP01019996">
    <property type="protein sequence ID" value="TNV73066.1"/>
    <property type="molecule type" value="Genomic_DNA"/>
</dbReference>
<dbReference type="Proteomes" id="UP000785679">
    <property type="component" value="Unassembled WGS sequence"/>
</dbReference>
<proteinExistence type="predicted"/>
<reference evidence="2" key="1">
    <citation type="submission" date="2019-06" db="EMBL/GenBank/DDBJ databases">
        <authorList>
            <person name="Zheng W."/>
        </authorList>
    </citation>
    <scope>NUCLEOTIDE SEQUENCE</scope>
    <source>
        <strain evidence="2">QDHG01</strain>
    </source>
</reference>
<keyword evidence="3" id="KW-1185">Reference proteome</keyword>
<organism evidence="2 3">
    <name type="scientific">Halteria grandinella</name>
    <dbReference type="NCBI Taxonomy" id="5974"/>
    <lineage>
        <taxon>Eukaryota</taxon>
        <taxon>Sar</taxon>
        <taxon>Alveolata</taxon>
        <taxon>Ciliophora</taxon>
        <taxon>Intramacronucleata</taxon>
        <taxon>Spirotrichea</taxon>
        <taxon>Stichotrichia</taxon>
        <taxon>Sporadotrichida</taxon>
        <taxon>Halteriidae</taxon>
        <taxon>Halteria</taxon>
    </lineage>
</organism>
<evidence type="ECO:0000313" key="2">
    <source>
        <dbReference type="EMBL" id="TNV73066.1"/>
    </source>
</evidence>
<evidence type="ECO:0000313" key="3">
    <source>
        <dbReference type="Proteomes" id="UP000785679"/>
    </source>
</evidence>
<name>A0A8J8NDM1_HALGN</name>
<protein>
    <submittedName>
        <fullName evidence="2">Uncharacterized protein</fullName>
    </submittedName>
</protein>